<reference evidence="1" key="1">
    <citation type="submission" date="2017-04" db="EMBL/GenBank/DDBJ databases">
        <authorList>
            <person name="Varghese N."/>
            <person name="Submissions S."/>
        </authorList>
    </citation>
    <scope>NUCLEOTIDE SEQUENCE</scope>
    <source>
        <strain evidence="1">WTE2008</strain>
    </source>
</reference>
<protein>
    <submittedName>
        <fullName evidence="1">RNA polymerase sigma-70 factor, ECF subfamily</fullName>
    </submittedName>
</protein>
<organism evidence="1 2">
    <name type="scientific">Aristaeella lactis</name>
    <dbReference type="NCBI Taxonomy" id="3046383"/>
    <lineage>
        <taxon>Bacteria</taxon>
        <taxon>Bacillati</taxon>
        <taxon>Bacillota</taxon>
        <taxon>Clostridia</taxon>
        <taxon>Eubacteriales</taxon>
        <taxon>Aristaeellaceae</taxon>
        <taxon>Aristaeella</taxon>
    </lineage>
</organism>
<evidence type="ECO:0000313" key="2">
    <source>
        <dbReference type="Proteomes" id="UP000192328"/>
    </source>
</evidence>
<dbReference type="EMBL" id="FWXZ01000004">
    <property type="protein sequence ID" value="SMC73173.1"/>
    <property type="molecule type" value="Genomic_DNA"/>
</dbReference>
<evidence type="ECO:0000313" key="1">
    <source>
        <dbReference type="EMBL" id="SMC73173.1"/>
    </source>
</evidence>
<comment type="caution">
    <text evidence="1">The sequence shown here is derived from an EMBL/GenBank/DDBJ whole genome shotgun (WGS) entry which is preliminary data.</text>
</comment>
<sequence>MPQEIQESSRSVIERLMEQYGSSLLRMCALYLKDADLAQDAVQETFIRAYRHLDNYRGESSEKTWLTAIAMNVSRDMLRTAWFRHQSRSTDIDVLPEQPADFEFPDNTVLTEVMHLPAKYREVILLRYYEGLKLKEVASALGLSDGRVRSRLNKANELLRDRLKEWYYNEEQ</sequence>
<gene>
    <name evidence="1" type="ORF">SAMN06297397_2239</name>
</gene>
<name>A0AC61PMZ3_9FIRM</name>
<accession>A0AC61PMZ3</accession>
<dbReference type="Proteomes" id="UP000192328">
    <property type="component" value="Unassembled WGS sequence"/>
</dbReference>
<keyword evidence="2" id="KW-1185">Reference proteome</keyword>
<proteinExistence type="predicted"/>